<dbReference type="OrthoDB" id="1470350at2759"/>
<accession>A0A6A5T889</accession>
<reference evidence="2" key="1">
    <citation type="journal article" date="2020" name="Stud. Mycol.">
        <title>101 Dothideomycetes genomes: a test case for predicting lifestyles and emergence of pathogens.</title>
        <authorList>
            <person name="Haridas S."/>
            <person name="Albert R."/>
            <person name="Binder M."/>
            <person name="Bloem J."/>
            <person name="Labutti K."/>
            <person name="Salamov A."/>
            <person name="Andreopoulos B."/>
            <person name="Baker S."/>
            <person name="Barry K."/>
            <person name="Bills G."/>
            <person name="Bluhm B."/>
            <person name="Cannon C."/>
            <person name="Castanera R."/>
            <person name="Culley D."/>
            <person name="Daum C."/>
            <person name="Ezra D."/>
            <person name="Gonzalez J."/>
            <person name="Henrissat B."/>
            <person name="Kuo A."/>
            <person name="Liang C."/>
            <person name="Lipzen A."/>
            <person name="Lutzoni F."/>
            <person name="Magnuson J."/>
            <person name="Mondo S."/>
            <person name="Nolan M."/>
            <person name="Ohm R."/>
            <person name="Pangilinan J."/>
            <person name="Park H.-J."/>
            <person name="Ramirez L."/>
            <person name="Alfaro M."/>
            <person name="Sun H."/>
            <person name="Tritt A."/>
            <person name="Yoshinaga Y."/>
            <person name="Zwiers L.-H."/>
            <person name="Turgeon B."/>
            <person name="Goodwin S."/>
            <person name="Spatafora J."/>
            <person name="Crous P."/>
            <person name="Grigoriev I."/>
        </authorList>
    </citation>
    <scope>NUCLEOTIDE SEQUENCE</scope>
    <source>
        <strain evidence="2">CBS 675.92</strain>
    </source>
</reference>
<protein>
    <submittedName>
        <fullName evidence="2">Uncharacterized protein</fullName>
    </submittedName>
</protein>
<dbReference type="AlphaFoldDB" id="A0A6A5T889"/>
<keyword evidence="3" id="KW-1185">Reference proteome</keyword>
<organism evidence="2 3">
    <name type="scientific">Byssothecium circinans</name>
    <dbReference type="NCBI Taxonomy" id="147558"/>
    <lineage>
        <taxon>Eukaryota</taxon>
        <taxon>Fungi</taxon>
        <taxon>Dikarya</taxon>
        <taxon>Ascomycota</taxon>
        <taxon>Pezizomycotina</taxon>
        <taxon>Dothideomycetes</taxon>
        <taxon>Pleosporomycetidae</taxon>
        <taxon>Pleosporales</taxon>
        <taxon>Massarineae</taxon>
        <taxon>Massarinaceae</taxon>
        <taxon>Byssothecium</taxon>
    </lineage>
</organism>
<dbReference type="EMBL" id="ML977041">
    <property type="protein sequence ID" value="KAF1949175.1"/>
    <property type="molecule type" value="Genomic_DNA"/>
</dbReference>
<gene>
    <name evidence="2" type="ORF">CC80DRAFT_392331</name>
</gene>
<feature type="non-terminal residue" evidence="2">
    <location>
        <position position="93"/>
    </location>
</feature>
<name>A0A6A5T889_9PLEO</name>
<evidence type="ECO:0000256" key="1">
    <source>
        <dbReference type="SAM" id="MobiDB-lite"/>
    </source>
</evidence>
<feature type="non-terminal residue" evidence="2">
    <location>
        <position position="1"/>
    </location>
</feature>
<dbReference type="Proteomes" id="UP000800035">
    <property type="component" value="Unassembled WGS sequence"/>
</dbReference>
<feature type="region of interest" description="Disordered" evidence="1">
    <location>
        <begin position="1"/>
        <end position="20"/>
    </location>
</feature>
<evidence type="ECO:0000313" key="3">
    <source>
        <dbReference type="Proteomes" id="UP000800035"/>
    </source>
</evidence>
<evidence type="ECO:0000313" key="2">
    <source>
        <dbReference type="EMBL" id="KAF1949175.1"/>
    </source>
</evidence>
<sequence>KFARFGSLNDCDPPSHSPSRLPWGIDRIYRMVKLTAEGADIMETVIMPSFTYHDHTFSSSALLGEVNILTSDPENVITIFSTSFKDFPTGSRR</sequence>
<proteinExistence type="predicted"/>